<dbReference type="STRING" id="327939.BIW53_14805"/>
<dbReference type="RefSeq" id="WP_070993066.1">
    <property type="nucleotide sequence ID" value="NZ_CBCSHD010000009.1"/>
</dbReference>
<evidence type="ECO:0000313" key="3">
    <source>
        <dbReference type="EMBL" id="OHU94347.1"/>
    </source>
</evidence>
<keyword evidence="1" id="KW-0812">Transmembrane</keyword>
<feature type="transmembrane region" description="Helical" evidence="1">
    <location>
        <begin position="61"/>
        <end position="77"/>
    </location>
</feature>
<evidence type="ECO:0000313" key="4">
    <source>
        <dbReference type="Proteomes" id="UP000180253"/>
    </source>
</evidence>
<accession>A0A1S1N4P3</accession>
<keyword evidence="4" id="KW-1185">Reference proteome</keyword>
<feature type="transmembrane region" description="Helical" evidence="1">
    <location>
        <begin position="215"/>
        <end position="237"/>
    </location>
</feature>
<sequence length="330" mass="38453">MHHHRVGNSIQTIVCEIKNEETRLRSQYRFLRYQDAIGLCILVFALLGMISVGWLYYAGKISALVCVICAAVFASLSHELEHDLIHKQYFRSNSLLYNLMMLIVWLMRPNTVNPWYRRKIHIHHHKTSGTKEDLEERLVGNGIRNPFLRLLVITDGLLGLVIFRKALARDISSFRFFTVLNAGFPITTGYFFVLYSAVFYYGFNALNGGAYSYPWWLLEYMSWVNMLLVVLVLPNVLRSISLNLLTSSMHYYGGVNNLLEQTHVINHWLALPFQLFSFNFGATHTIHHFVPNQPFYIRQWLSPQILPILKRHGVRFNDFESVKNANYYAK</sequence>
<dbReference type="AlphaFoldDB" id="A0A1S1N4P3"/>
<feature type="transmembrane region" description="Helical" evidence="1">
    <location>
        <begin position="147"/>
        <end position="167"/>
    </location>
</feature>
<dbReference type="Pfam" id="PF00487">
    <property type="entry name" value="FA_desaturase"/>
    <property type="match status" value="1"/>
</dbReference>
<evidence type="ECO:0000259" key="2">
    <source>
        <dbReference type="PROSITE" id="PS00028"/>
    </source>
</evidence>
<protein>
    <recommendedName>
        <fullName evidence="2">C2H2-type domain-containing protein</fullName>
    </recommendedName>
</protein>
<reference evidence="3 4" key="1">
    <citation type="submission" date="2016-10" db="EMBL/GenBank/DDBJ databases">
        <title>Pseudoalteromonas amylolytica sp. nov., isolated from the surface seawater.</title>
        <authorList>
            <person name="Wu Y.-H."/>
            <person name="Cheng H."/>
            <person name="Jin X.-B."/>
            <person name="Wang C.-S."/>
            <person name="Xu X.-W."/>
        </authorList>
    </citation>
    <scope>NUCLEOTIDE SEQUENCE [LARGE SCALE GENOMIC DNA]</scope>
    <source>
        <strain evidence="3 4">JCM 12483</strain>
    </source>
</reference>
<proteinExistence type="predicted"/>
<dbReference type="OrthoDB" id="696651at2"/>
<keyword evidence="1" id="KW-1133">Transmembrane helix</keyword>
<dbReference type="PROSITE" id="PS00028">
    <property type="entry name" value="ZINC_FINGER_C2H2_1"/>
    <property type="match status" value="1"/>
</dbReference>
<dbReference type="InterPro" id="IPR013087">
    <property type="entry name" value="Znf_C2H2_type"/>
</dbReference>
<evidence type="ECO:0000256" key="1">
    <source>
        <dbReference type="SAM" id="Phobius"/>
    </source>
</evidence>
<comment type="caution">
    <text evidence="3">The sequence shown here is derived from an EMBL/GenBank/DDBJ whole genome shotgun (WGS) entry which is preliminary data.</text>
</comment>
<gene>
    <name evidence="3" type="ORF">BIW53_14805</name>
</gene>
<dbReference type="GO" id="GO:0006629">
    <property type="term" value="P:lipid metabolic process"/>
    <property type="evidence" value="ECO:0007669"/>
    <property type="project" value="InterPro"/>
</dbReference>
<keyword evidence="1" id="KW-0472">Membrane</keyword>
<dbReference type="EMBL" id="MNAN01000034">
    <property type="protein sequence ID" value="OHU94347.1"/>
    <property type="molecule type" value="Genomic_DNA"/>
</dbReference>
<dbReference type="InterPro" id="IPR005804">
    <property type="entry name" value="FA_desaturase_dom"/>
</dbReference>
<name>A0A1S1N4P3_9GAMM</name>
<organism evidence="3 4">
    <name type="scientific">Pseudoalteromonas byunsanensis</name>
    <dbReference type="NCBI Taxonomy" id="327939"/>
    <lineage>
        <taxon>Bacteria</taxon>
        <taxon>Pseudomonadati</taxon>
        <taxon>Pseudomonadota</taxon>
        <taxon>Gammaproteobacteria</taxon>
        <taxon>Alteromonadales</taxon>
        <taxon>Pseudoalteromonadaceae</taxon>
        <taxon>Pseudoalteromonas</taxon>
    </lineage>
</organism>
<feature type="domain" description="C2H2-type" evidence="2">
    <location>
        <begin position="66"/>
        <end position="86"/>
    </location>
</feature>
<feature type="transmembrane region" description="Helical" evidence="1">
    <location>
        <begin position="179"/>
        <end position="203"/>
    </location>
</feature>
<feature type="transmembrane region" description="Helical" evidence="1">
    <location>
        <begin position="89"/>
        <end position="107"/>
    </location>
</feature>
<dbReference type="Proteomes" id="UP000180253">
    <property type="component" value="Unassembled WGS sequence"/>
</dbReference>
<feature type="transmembrane region" description="Helical" evidence="1">
    <location>
        <begin position="36"/>
        <end position="55"/>
    </location>
</feature>